<comment type="caution">
    <text evidence="1">The sequence shown here is derived from an EMBL/GenBank/DDBJ whole genome shotgun (WGS) entry which is preliminary data.</text>
</comment>
<dbReference type="Pfam" id="PF17645">
    <property type="entry name" value="Amdase"/>
    <property type="match status" value="1"/>
</dbReference>
<organism evidence="1 2">
    <name type="scientific">Geodia barretti</name>
    <name type="common">Barrett's horny sponge</name>
    <dbReference type="NCBI Taxonomy" id="519541"/>
    <lineage>
        <taxon>Eukaryota</taxon>
        <taxon>Metazoa</taxon>
        <taxon>Porifera</taxon>
        <taxon>Demospongiae</taxon>
        <taxon>Heteroscleromorpha</taxon>
        <taxon>Tetractinellida</taxon>
        <taxon>Astrophorina</taxon>
        <taxon>Geodiidae</taxon>
        <taxon>Geodia</taxon>
    </lineage>
</organism>
<dbReference type="InterPro" id="IPR026286">
    <property type="entry name" value="MaiA/AMDase"/>
</dbReference>
<dbReference type="PANTHER" id="PTHR40267">
    <property type="entry name" value="BLR3294 PROTEIN"/>
    <property type="match status" value="1"/>
</dbReference>
<dbReference type="Proteomes" id="UP001174909">
    <property type="component" value="Unassembled WGS sequence"/>
</dbReference>
<protein>
    <submittedName>
        <fullName evidence="1">Arylmalonate decarboxylase</fullName>
    </submittedName>
</protein>
<dbReference type="AlphaFoldDB" id="A0AA35QZ34"/>
<dbReference type="InterPro" id="IPR053714">
    <property type="entry name" value="Iso_Racemase_Enz_sf"/>
</dbReference>
<dbReference type="PIRSF" id="PIRSF015736">
    <property type="entry name" value="MI"/>
    <property type="match status" value="1"/>
</dbReference>
<gene>
    <name evidence="1" type="ORF">GBAR_LOCUS2152</name>
</gene>
<name>A0AA35QZ34_GEOBA</name>
<keyword evidence="2" id="KW-1185">Reference proteome</keyword>
<evidence type="ECO:0000313" key="2">
    <source>
        <dbReference type="Proteomes" id="UP001174909"/>
    </source>
</evidence>
<accession>A0AA35QZ34</accession>
<proteinExistence type="predicted"/>
<evidence type="ECO:0000313" key="1">
    <source>
        <dbReference type="EMBL" id="CAI7997453.1"/>
    </source>
</evidence>
<dbReference type="PANTHER" id="PTHR40267:SF1">
    <property type="entry name" value="BLR3294 PROTEIN"/>
    <property type="match status" value="1"/>
</dbReference>
<sequence length="242" mass="26241">MMPTTNTTVEPDFNRIAPPGVTIHAQHLWLSSFRDGPDAIREAMDEMNAQLEQGAWYLAQSKVEVVSMVGTTNSFYRDRAWSNEMEQLMSTAAGGLPAVATSPSVVQALNYFGAKNISVATPYPNWSNERLKSYFDSAGFNVLNVEGEPWAAQAGPQGMNDQDPELIVEFASGVCRDDADALFCACTGWRAMEAAADLEQRLGKPVVTAVQATAWRAFRKAGITQSISGSGSLLERMPPVAD</sequence>
<reference evidence="1" key="1">
    <citation type="submission" date="2023-03" db="EMBL/GenBank/DDBJ databases">
        <authorList>
            <person name="Steffen K."/>
            <person name="Cardenas P."/>
        </authorList>
    </citation>
    <scope>NUCLEOTIDE SEQUENCE</scope>
</reference>
<dbReference type="Gene3D" id="3.40.50.12500">
    <property type="match status" value="1"/>
</dbReference>
<dbReference type="EMBL" id="CASHTH010000316">
    <property type="protein sequence ID" value="CAI7997453.1"/>
    <property type="molecule type" value="Genomic_DNA"/>
</dbReference>